<dbReference type="InterPro" id="IPR010982">
    <property type="entry name" value="Lambda_DNA-bd_dom_sf"/>
</dbReference>
<feature type="domain" description="DUF5919" evidence="1">
    <location>
        <begin position="99"/>
        <end position="246"/>
    </location>
</feature>
<comment type="caution">
    <text evidence="2">The sequence shown here is derived from an EMBL/GenBank/DDBJ whole genome shotgun (WGS) entry which is preliminary data.</text>
</comment>
<dbReference type="CDD" id="cd00093">
    <property type="entry name" value="HTH_XRE"/>
    <property type="match status" value="1"/>
</dbReference>
<dbReference type="Pfam" id="PF19319">
    <property type="entry name" value="DUF5919"/>
    <property type="match status" value="1"/>
</dbReference>
<evidence type="ECO:0000313" key="2">
    <source>
        <dbReference type="EMBL" id="MBL1077938.1"/>
    </source>
</evidence>
<keyword evidence="3" id="KW-1185">Reference proteome</keyword>
<protein>
    <submittedName>
        <fullName evidence="2">Helix-turn-helix transcriptional regulator</fullName>
    </submittedName>
</protein>
<dbReference type="EMBL" id="JAERRJ010000010">
    <property type="protein sequence ID" value="MBL1077938.1"/>
    <property type="molecule type" value="Genomic_DNA"/>
</dbReference>
<dbReference type="SUPFAM" id="SSF47413">
    <property type="entry name" value="lambda repressor-like DNA-binding domains"/>
    <property type="match status" value="1"/>
</dbReference>
<name>A0ABS1MBB5_9NOCA</name>
<organism evidence="2 3">
    <name type="scientific">Nocardia acididurans</name>
    <dbReference type="NCBI Taxonomy" id="2802282"/>
    <lineage>
        <taxon>Bacteria</taxon>
        <taxon>Bacillati</taxon>
        <taxon>Actinomycetota</taxon>
        <taxon>Actinomycetes</taxon>
        <taxon>Mycobacteriales</taxon>
        <taxon>Nocardiaceae</taxon>
        <taxon>Nocardia</taxon>
    </lineage>
</organism>
<reference evidence="2 3" key="1">
    <citation type="submission" date="2021-01" db="EMBL/GenBank/DDBJ databases">
        <title>WGS of actinomycetes isolated from Thailand.</title>
        <authorList>
            <person name="Thawai C."/>
        </authorList>
    </citation>
    <scope>NUCLEOTIDE SEQUENCE [LARGE SCALE GENOMIC DNA]</scope>
    <source>
        <strain evidence="2 3">LPG 2</strain>
    </source>
</reference>
<dbReference type="RefSeq" id="WP_201952139.1">
    <property type="nucleotide sequence ID" value="NZ_JAERRJ010000010.1"/>
</dbReference>
<dbReference type="InterPro" id="IPR045697">
    <property type="entry name" value="DUF5919"/>
</dbReference>
<evidence type="ECO:0000259" key="1">
    <source>
        <dbReference type="Pfam" id="PF19319"/>
    </source>
</evidence>
<dbReference type="InterPro" id="IPR001387">
    <property type="entry name" value="Cro/C1-type_HTH"/>
</dbReference>
<proteinExistence type="predicted"/>
<gene>
    <name evidence="2" type="ORF">JK358_26385</name>
</gene>
<sequence>MANERLRSALLHNGLTPQTVAGSLDVDAKTVERWITKARVPYPKHRYALAALLHESEEYLWPEVAPQRQYADVAAVFATRADFNQAMPPRELFRDVGTIDLAGLSLNLLCQQHSDREILKLVAAGCTFRCLFLDPAGVHVVAREKEEGHGPGVLSGLTRINIDSLIRLTNQIPSNSSGSIVIRIYDEPIRFNITVIDRKTCIVQPYLPNARGVDSPTFVARRSDQPGLFDTFVQVFEALWVSGREVGAQ</sequence>
<accession>A0ABS1MBB5</accession>
<evidence type="ECO:0000313" key="3">
    <source>
        <dbReference type="Proteomes" id="UP000602198"/>
    </source>
</evidence>
<dbReference type="Proteomes" id="UP000602198">
    <property type="component" value="Unassembled WGS sequence"/>
</dbReference>